<organism evidence="1">
    <name type="scientific">gut metagenome</name>
    <dbReference type="NCBI Taxonomy" id="749906"/>
    <lineage>
        <taxon>unclassified sequences</taxon>
        <taxon>metagenomes</taxon>
        <taxon>organismal metagenomes</taxon>
    </lineage>
</organism>
<comment type="caution">
    <text evidence="1">The sequence shown here is derived from an EMBL/GenBank/DDBJ whole genome shotgun (WGS) entry which is preliminary data.</text>
</comment>
<protein>
    <submittedName>
        <fullName evidence="1">Secreted protein</fullName>
    </submittedName>
</protein>
<gene>
    <name evidence="1" type="ORF">EVA_13982</name>
</gene>
<evidence type="ECO:0000313" key="1">
    <source>
        <dbReference type="EMBL" id="EJW97911.1"/>
    </source>
</evidence>
<accession>J9FSH6</accession>
<dbReference type="AlphaFoldDB" id="J9FSH6"/>
<name>J9FSH6_9ZZZZ</name>
<dbReference type="EMBL" id="AMCI01004522">
    <property type="protein sequence ID" value="EJW97911.1"/>
    <property type="molecule type" value="Genomic_DNA"/>
</dbReference>
<sequence>MKMKRNKLVLFTALCSLSLGAQPGTVYTRTAGNPDGKILTMEETILS</sequence>
<reference evidence="1" key="1">
    <citation type="journal article" date="2012" name="PLoS ONE">
        <title>Gene sets for utilization of primary and secondary nutrition supplies in the distal gut of endangered iberian lynx.</title>
        <authorList>
            <person name="Alcaide M."/>
            <person name="Messina E."/>
            <person name="Richter M."/>
            <person name="Bargiela R."/>
            <person name="Peplies J."/>
            <person name="Huws S.A."/>
            <person name="Newbold C.J."/>
            <person name="Golyshin P.N."/>
            <person name="Simon M.A."/>
            <person name="Lopez G."/>
            <person name="Yakimov M.M."/>
            <person name="Ferrer M."/>
        </authorList>
    </citation>
    <scope>NUCLEOTIDE SEQUENCE</scope>
</reference>
<feature type="non-terminal residue" evidence="1">
    <location>
        <position position="47"/>
    </location>
</feature>
<proteinExistence type="predicted"/>